<dbReference type="SUPFAM" id="SSF53738">
    <property type="entry name" value="Phosphoglucomutase, first 3 domains"/>
    <property type="match status" value="3"/>
</dbReference>
<evidence type="ECO:0000259" key="8">
    <source>
        <dbReference type="Pfam" id="PF02878"/>
    </source>
</evidence>
<evidence type="ECO:0000256" key="4">
    <source>
        <dbReference type="ARBA" id="ARBA00022723"/>
    </source>
</evidence>
<dbReference type="GO" id="GO:0005975">
    <property type="term" value="P:carbohydrate metabolic process"/>
    <property type="evidence" value="ECO:0007669"/>
    <property type="project" value="InterPro"/>
</dbReference>
<keyword evidence="12" id="KW-1185">Reference proteome</keyword>
<sequence>MDRNELISRAKEYIQQEKHDYFRQEMENLLAAENWDELSDRFYTQLAFGTGGLRGVIGGGYNRMNPLMVRRATQGLAYYIRENSGSENPSAAIAYDSRRFSRDFAETAARTLCANGIKTYLFSSLRPTPELSFAVRKLGCTSGIVITASHNPKEYNGYKVYWDDGGQIIEPHDKGIIEEVRSVEGDVPDMELKQAEDAGLLVTIDREIDDAFVELIKSYSFRPDLVKERGRELKVVYTPLHGTGTMMVERIFSEAGIQVISVPEQREPDGNFPTVEFPNPEEASAMKMALALAKKEKADLVMGTDPDSDRLGIAVPDEQGEYVLVNGNQLGCLLEDYILLSHKEAGTMPPRPRVVKTIVTTELQRLIAESYGAGTYDVLTGFKYIADLIKKFEFTDEDYIFGGEESYGYLIETEVRDKDAISAAFLTAEMALYNRSLGRSVLDHLKDIYSRFGLFRESLISAYFKGQKGLTIMGDLMERLRKEPPERIGSRKVTMIKDYLYGTSYYMEEGDSDDNIDLPSSNVLQFFLETGAVVTARPSGTEPKIKFYASCRSAAGVPLEEAEEDVAAQLEEIRKELESWIPD</sequence>
<dbReference type="Gene3D" id="3.40.120.10">
    <property type="entry name" value="Alpha-D-Glucose-1,6-Bisphosphate, subunit A, domain 3"/>
    <property type="match status" value="3"/>
</dbReference>
<comment type="caution">
    <text evidence="11">The sequence shown here is derived from an EMBL/GenBank/DDBJ whole genome shotgun (WGS) entry which is preliminary data.</text>
</comment>
<evidence type="ECO:0000256" key="7">
    <source>
        <dbReference type="RuleBase" id="RU004326"/>
    </source>
</evidence>
<evidence type="ECO:0000313" key="11">
    <source>
        <dbReference type="EMBL" id="ORC32859.1"/>
    </source>
</evidence>
<keyword evidence="5 7" id="KW-0460">Magnesium</keyword>
<dbReference type="Pfam" id="PF02880">
    <property type="entry name" value="PGM_PMM_III"/>
    <property type="match status" value="1"/>
</dbReference>
<dbReference type="InterPro" id="IPR016066">
    <property type="entry name" value="A-D-PHexomutase_CS"/>
</dbReference>
<dbReference type="InterPro" id="IPR005841">
    <property type="entry name" value="Alpha-D-phosphohexomutase_SF"/>
</dbReference>
<evidence type="ECO:0000256" key="3">
    <source>
        <dbReference type="ARBA" id="ARBA00022553"/>
    </source>
</evidence>
<dbReference type="GO" id="GO:0008973">
    <property type="term" value="F:phosphopentomutase activity"/>
    <property type="evidence" value="ECO:0007669"/>
    <property type="project" value="TreeGrafter"/>
</dbReference>
<dbReference type="PANTHER" id="PTHR45745">
    <property type="entry name" value="PHOSPHOMANNOMUTASE 45A"/>
    <property type="match status" value="1"/>
</dbReference>
<dbReference type="Pfam" id="PF02878">
    <property type="entry name" value="PGM_PMM_I"/>
    <property type="match status" value="1"/>
</dbReference>
<dbReference type="Pfam" id="PF02879">
    <property type="entry name" value="PGM_PMM_II"/>
    <property type="match status" value="1"/>
</dbReference>
<dbReference type="GO" id="GO:0006166">
    <property type="term" value="P:purine ribonucleoside salvage"/>
    <property type="evidence" value="ECO:0007669"/>
    <property type="project" value="TreeGrafter"/>
</dbReference>
<dbReference type="InterPro" id="IPR005845">
    <property type="entry name" value="A-D-PHexomutase_a/b/a-II"/>
</dbReference>
<dbReference type="CDD" id="cd05799">
    <property type="entry name" value="PGM2"/>
    <property type="match status" value="1"/>
</dbReference>
<evidence type="ECO:0000259" key="10">
    <source>
        <dbReference type="Pfam" id="PF02880"/>
    </source>
</evidence>
<dbReference type="InterPro" id="IPR036900">
    <property type="entry name" value="A-D-PHexomutase_C_sf"/>
</dbReference>
<dbReference type="AlphaFoldDB" id="A0A1Y1RUV3"/>
<evidence type="ECO:0000259" key="9">
    <source>
        <dbReference type="Pfam" id="PF02879"/>
    </source>
</evidence>
<feature type="domain" description="Alpha-D-phosphohexomutase alpha/beta/alpha" evidence="9">
    <location>
        <begin position="212"/>
        <end position="320"/>
    </location>
</feature>
<proteinExistence type="inferred from homology"/>
<organism evidence="11 12">
    <name type="scientific">Marispirochaeta aestuarii</name>
    <dbReference type="NCBI Taxonomy" id="1963862"/>
    <lineage>
        <taxon>Bacteria</taxon>
        <taxon>Pseudomonadati</taxon>
        <taxon>Spirochaetota</taxon>
        <taxon>Spirochaetia</taxon>
        <taxon>Spirochaetales</taxon>
        <taxon>Spirochaetaceae</taxon>
        <taxon>Marispirochaeta</taxon>
    </lineage>
</organism>
<keyword evidence="6" id="KW-0413">Isomerase</keyword>
<keyword evidence="4 7" id="KW-0479">Metal-binding</keyword>
<dbReference type="InterPro" id="IPR016055">
    <property type="entry name" value="A-D-PHexomutase_a/b/a-I/II/III"/>
</dbReference>
<dbReference type="InterPro" id="IPR005846">
    <property type="entry name" value="A-D-PHexomutase_a/b/a-III"/>
</dbReference>
<dbReference type="PROSITE" id="PS00710">
    <property type="entry name" value="PGM_PMM"/>
    <property type="match status" value="1"/>
</dbReference>
<evidence type="ECO:0000256" key="5">
    <source>
        <dbReference type="ARBA" id="ARBA00022842"/>
    </source>
</evidence>
<feature type="domain" description="Alpha-D-phosphohexomutase alpha/beta/alpha" evidence="10">
    <location>
        <begin position="326"/>
        <end position="448"/>
    </location>
</feature>
<accession>A0A1Y1RUV3</accession>
<keyword evidence="3" id="KW-0597">Phosphoprotein</keyword>
<name>A0A1Y1RUV3_9SPIO</name>
<reference evidence="11 12" key="1">
    <citation type="submission" date="2017-03" db="EMBL/GenBank/DDBJ databases">
        <title>Draft Genome sequence of Marispirochaeta sp. strain JC444.</title>
        <authorList>
            <person name="Shivani Y."/>
            <person name="Subhash Y."/>
            <person name="Sasikala C."/>
            <person name="Ramana C."/>
        </authorList>
    </citation>
    <scope>NUCLEOTIDE SEQUENCE [LARGE SCALE GENOMIC DNA]</scope>
    <source>
        <strain evidence="11 12">JC444</strain>
    </source>
</reference>
<evidence type="ECO:0000256" key="2">
    <source>
        <dbReference type="ARBA" id="ARBA00010231"/>
    </source>
</evidence>
<evidence type="ECO:0000313" key="12">
    <source>
        <dbReference type="Proteomes" id="UP000192343"/>
    </source>
</evidence>
<dbReference type="GO" id="GO:0000287">
    <property type="term" value="F:magnesium ion binding"/>
    <property type="evidence" value="ECO:0007669"/>
    <property type="project" value="InterPro"/>
</dbReference>
<dbReference type="PRINTS" id="PR00509">
    <property type="entry name" value="PGMPMM"/>
</dbReference>
<dbReference type="SUPFAM" id="SSF55957">
    <property type="entry name" value="Phosphoglucomutase, C-terminal domain"/>
    <property type="match status" value="1"/>
</dbReference>
<comment type="cofactor">
    <cofactor evidence="1">
        <name>Mg(2+)</name>
        <dbReference type="ChEBI" id="CHEBI:18420"/>
    </cofactor>
</comment>
<dbReference type="EMBL" id="MWQY01000019">
    <property type="protein sequence ID" value="ORC32859.1"/>
    <property type="molecule type" value="Genomic_DNA"/>
</dbReference>
<dbReference type="RefSeq" id="WP_083052219.1">
    <property type="nucleotide sequence ID" value="NZ_MWQY01000019.1"/>
</dbReference>
<gene>
    <name evidence="11" type="ORF">B4O97_15510</name>
</gene>
<dbReference type="InterPro" id="IPR005844">
    <property type="entry name" value="A-D-PHexomutase_a/b/a-I"/>
</dbReference>
<dbReference type="PANTHER" id="PTHR45745:SF1">
    <property type="entry name" value="PHOSPHOGLUCOMUTASE 2B-RELATED"/>
    <property type="match status" value="1"/>
</dbReference>
<evidence type="ECO:0000256" key="1">
    <source>
        <dbReference type="ARBA" id="ARBA00001946"/>
    </source>
</evidence>
<dbReference type="Proteomes" id="UP000192343">
    <property type="component" value="Unassembled WGS sequence"/>
</dbReference>
<dbReference type="STRING" id="1963862.B4O97_15510"/>
<feature type="domain" description="Alpha-D-phosphohexomutase alpha/beta/alpha" evidence="8">
    <location>
        <begin position="47"/>
        <end position="182"/>
    </location>
</feature>
<comment type="similarity">
    <text evidence="2 7">Belongs to the phosphohexose mutase family.</text>
</comment>
<protein>
    <submittedName>
        <fullName evidence="11">Phosphomannomutase</fullName>
    </submittedName>
</protein>
<evidence type="ECO:0000256" key="6">
    <source>
        <dbReference type="ARBA" id="ARBA00023235"/>
    </source>
</evidence>
<dbReference type="OrthoDB" id="9806956at2"/>
<dbReference type="Gene3D" id="3.30.310.50">
    <property type="entry name" value="Alpha-D-phosphohexomutase, C-terminal domain"/>
    <property type="match status" value="1"/>
</dbReference>